<name>A0A8I6WDN2_HORVV</name>
<accession>A0A8I6WDN2</accession>
<reference evidence="2" key="3">
    <citation type="submission" date="2022-01" db="UniProtKB">
        <authorList>
            <consortium name="EnsemblPlants"/>
        </authorList>
    </citation>
    <scope>IDENTIFICATION</scope>
    <source>
        <strain evidence="2">subsp. vulgare</strain>
    </source>
</reference>
<keyword evidence="3" id="KW-1185">Reference proteome</keyword>
<dbReference type="Proteomes" id="UP000011116">
    <property type="component" value="Chromosome 1H"/>
</dbReference>
<feature type="compositionally biased region" description="Basic and acidic residues" evidence="1">
    <location>
        <begin position="19"/>
        <end position="42"/>
    </location>
</feature>
<evidence type="ECO:0000256" key="1">
    <source>
        <dbReference type="SAM" id="MobiDB-lite"/>
    </source>
</evidence>
<sequence>MGCCVSKKRGEPPGAPGEADGRKAVEARDLPPPEEEKVKEVLSETPRVKPRPRPRRVAGGAVVAPSAEKARAKDGVDGARVRRAAGGSRSVEEKSEAASESSAATTVAGPERSPSKPPRCRQGRSAPGGEPRRARRDRDHGTAVPGGRGRASPSPPPPRRDPGRRSPSPAAKRAQDQRGDTASSASCAQRKPPVPSRPCGRAPTPPRAQETPPQPAPATSKPRPHGPPTHCSSPPTPKAPEQEDLGTHMDTHTPPGSDGDAAAGEGEGEGKESLENPLVSMECFIFL</sequence>
<dbReference type="PANTHER" id="PTHR33871:SF1">
    <property type="entry name" value="OS05G0503100 PROTEIN"/>
    <property type="match status" value="1"/>
</dbReference>
<dbReference type="EnsemblPlants" id="HORVU.MOREX.r3.1HG0067240.1">
    <property type="protein sequence ID" value="HORVU.MOREX.r3.1HG0067240.1.CDS1"/>
    <property type="gene ID" value="HORVU.MOREX.r3.1HG0067240"/>
</dbReference>
<proteinExistence type="predicted"/>
<feature type="region of interest" description="Disordered" evidence="1">
    <location>
        <begin position="1"/>
        <end position="287"/>
    </location>
</feature>
<organism evidence="2 3">
    <name type="scientific">Hordeum vulgare subsp. vulgare</name>
    <name type="common">Domesticated barley</name>
    <dbReference type="NCBI Taxonomy" id="112509"/>
    <lineage>
        <taxon>Eukaryota</taxon>
        <taxon>Viridiplantae</taxon>
        <taxon>Streptophyta</taxon>
        <taxon>Embryophyta</taxon>
        <taxon>Tracheophyta</taxon>
        <taxon>Spermatophyta</taxon>
        <taxon>Magnoliopsida</taxon>
        <taxon>Liliopsida</taxon>
        <taxon>Poales</taxon>
        <taxon>Poaceae</taxon>
        <taxon>BOP clade</taxon>
        <taxon>Pooideae</taxon>
        <taxon>Triticodae</taxon>
        <taxon>Triticeae</taxon>
        <taxon>Hordeinae</taxon>
        <taxon>Hordeum</taxon>
    </lineage>
</organism>
<evidence type="ECO:0000313" key="2">
    <source>
        <dbReference type="EnsemblPlants" id="HORVU.MOREX.r3.1HG0067240.1.CDS1"/>
    </source>
</evidence>
<evidence type="ECO:0008006" key="4">
    <source>
        <dbReference type="Google" id="ProtNLM"/>
    </source>
</evidence>
<dbReference type="Gramene" id="HORVU.MOREX.r3.1HG0067240.1">
    <property type="protein sequence ID" value="HORVU.MOREX.r3.1HG0067240.1.CDS1"/>
    <property type="gene ID" value="HORVU.MOREX.r3.1HG0067240"/>
</dbReference>
<evidence type="ECO:0000313" key="3">
    <source>
        <dbReference type="Proteomes" id="UP000011116"/>
    </source>
</evidence>
<dbReference type="PANTHER" id="PTHR33871">
    <property type="entry name" value="OS05G0503100 PROTEIN-RELATED"/>
    <property type="match status" value="1"/>
</dbReference>
<feature type="compositionally biased region" description="Basic and acidic residues" evidence="1">
    <location>
        <begin position="130"/>
        <end position="141"/>
    </location>
</feature>
<dbReference type="AlphaFoldDB" id="A0A8I6WDN2"/>
<reference evidence="3" key="1">
    <citation type="journal article" date="2012" name="Nature">
        <title>A physical, genetic and functional sequence assembly of the barley genome.</title>
        <authorList>
            <consortium name="The International Barley Genome Sequencing Consortium"/>
            <person name="Mayer K.F."/>
            <person name="Waugh R."/>
            <person name="Brown J.W."/>
            <person name="Schulman A."/>
            <person name="Langridge P."/>
            <person name="Platzer M."/>
            <person name="Fincher G.B."/>
            <person name="Muehlbauer G.J."/>
            <person name="Sato K."/>
            <person name="Close T.J."/>
            <person name="Wise R.P."/>
            <person name="Stein N."/>
        </authorList>
    </citation>
    <scope>NUCLEOTIDE SEQUENCE [LARGE SCALE GENOMIC DNA]</scope>
    <source>
        <strain evidence="3">cv. Morex</strain>
    </source>
</reference>
<protein>
    <recommendedName>
        <fullName evidence="4">Serine/arginine repetitive matrix protein 1-like</fullName>
    </recommendedName>
</protein>
<feature type="compositionally biased region" description="Basic and acidic residues" evidence="1">
    <location>
        <begin position="68"/>
        <end position="80"/>
    </location>
</feature>
<reference evidence="2" key="2">
    <citation type="submission" date="2020-10" db="EMBL/GenBank/DDBJ databases">
        <authorList>
            <person name="Scholz U."/>
            <person name="Mascher M."/>
            <person name="Fiebig A."/>
        </authorList>
    </citation>
    <scope>NUCLEOTIDE SEQUENCE [LARGE SCALE GENOMIC DNA]</scope>
    <source>
        <strain evidence="2">cv. Morex</strain>
    </source>
</reference>
<dbReference type="Gramene" id="HORVU.MOREX.r2.1HG0053800.1">
    <property type="protein sequence ID" value="HORVU.MOREX.r2.1HG0053800.1.CDS.1"/>
    <property type="gene ID" value="HORVU.MOREX.r2.1HG0053800"/>
</dbReference>